<keyword evidence="15" id="KW-1185">Reference proteome</keyword>
<evidence type="ECO:0000256" key="13">
    <source>
        <dbReference type="SAM" id="Phobius"/>
    </source>
</evidence>
<evidence type="ECO:0000256" key="2">
    <source>
        <dbReference type="ARBA" id="ARBA00004141"/>
    </source>
</evidence>
<dbReference type="PANTHER" id="PTHR36023">
    <property type="entry name" value="ARGOS-LIKE PROTEIN"/>
    <property type="match status" value="1"/>
</dbReference>
<dbReference type="AlphaFoldDB" id="A0ABD1I1I3"/>
<evidence type="ECO:0000313" key="14">
    <source>
        <dbReference type="EMBL" id="KAL1561444.1"/>
    </source>
</evidence>
<comment type="subcellular location">
    <subcellularLocation>
        <location evidence="4">Cytoplasm</location>
    </subcellularLocation>
    <subcellularLocation>
        <location evidence="3">Endoplasmic reticulum</location>
    </subcellularLocation>
    <subcellularLocation>
        <location evidence="2">Membrane</location>
        <topology evidence="2">Multi-pass membrane protein</topology>
    </subcellularLocation>
    <subcellularLocation>
        <location evidence="1">Nucleus</location>
    </subcellularLocation>
</comment>
<dbReference type="EMBL" id="JBEAFC010000003">
    <property type="protein sequence ID" value="KAL1561444.1"/>
    <property type="molecule type" value="Genomic_DNA"/>
</dbReference>
<name>A0ABD1I1I3_SALDI</name>
<evidence type="ECO:0000256" key="12">
    <source>
        <dbReference type="ARBA" id="ARBA00023242"/>
    </source>
</evidence>
<feature type="transmembrane region" description="Helical" evidence="13">
    <location>
        <begin position="46"/>
        <end position="63"/>
    </location>
</feature>
<accession>A0ABD1I1I3</accession>
<evidence type="ECO:0008006" key="16">
    <source>
        <dbReference type="Google" id="ProtNLM"/>
    </source>
</evidence>
<evidence type="ECO:0000256" key="7">
    <source>
        <dbReference type="ARBA" id="ARBA00022490"/>
    </source>
</evidence>
<protein>
    <recommendedName>
        <fullName evidence="16">ARGOS-like protein</fullName>
    </recommendedName>
</protein>
<dbReference type="Proteomes" id="UP001567538">
    <property type="component" value="Unassembled WGS sequence"/>
</dbReference>
<keyword evidence="6" id="KW-0217">Developmental protein</keyword>
<dbReference type="GO" id="GO:0009725">
    <property type="term" value="P:response to hormone"/>
    <property type="evidence" value="ECO:0007669"/>
    <property type="project" value="UniProtKB-ARBA"/>
</dbReference>
<proteinExistence type="inferred from homology"/>
<comment type="similarity">
    <text evidence="5">Belongs to the plant organ size related (OSR) protein family.</text>
</comment>
<evidence type="ECO:0000256" key="11">
    <source>
        <dbReference type="ARBA" id="ARBA00023136"/>
    </source>
</evidence>
<sequence>MSGAERRRSRLGVWGEVMNVEDDYSKKTVRGKDGGKIWRYFTSESVVLLGCLTVSLLILPLVLPPLPPPPFLLLLLPIFILGLLMNLAFMPSNTTYAYM</sequence>
<dbReference type="PANTHER" id="PTHR36023:SF3">
    <property type="entry name" value="ARGOS-LIKE PROTEIN"/>
    <property type="match status" value="1"/>
</dbReference>
<evidence type="ECO:0000256" key="4">
    <source>
        <dbReference type="ARBA" id="ARBA00004496"/>
    </source>
</evidence>
<keyword evidence="11 13" id="KW-0472">Membrane</keyword>
<evidence type="ECO:0000256" key="1">
    <source>
        <dbReference type="ARBA" id="ARBA00004123"/>
    </source>
</evidence>
<keyword evidence="8 13" id="KW-0812">Transmembrane</keyword>
<dbReference type="GO" id="GO:0005634">
    <property type="term" value="C:nucleus"/>
    <property type="evidence" value="ECO:0007669"/>
    <property type="project" value="UniProtKB-SubCell"/>
</dbReference>
<evidence type="ECO:0000313" key="15">
    <source>
        <dbReference type="Proteomes" id="UP001567538"/>
    </source>
</evidence>
<evidence type="ECO:0000256" key="3">
    <source>
        <dbReference type="ARBA" id="ARBA00004240"/>
    </source>
</evidence>
<keyword evidence="9" id="KW-0256">Endoplasmic reticulum</keyword>
<feature type="transmembrane region" description="Helical" evidence="13">
    <location>
        <begin position="69"/>
        <end position="89"/>
    </location>
</feature>
<evidence type="ECO:0000256" key="6">
    <source>
        <dbReference type="ARBA" id="ARBA00022473"/>
    </source>
</evidence>
<gene>
    <name evidence="14" type="ORF">AAHA92_04148</name>
</gene>
<keyword evidence="10 13" id="KW-1133">Transmembrane helix</keyword>
<evidence type="ECO:0000256" key="8">
    <source>
        <dbReference type="ARBA" id="ARBA00022692"/>
    </source>
</evidence>
<comment type="caution">
    <text evidence="14">The sequence shown here is derived from an EMBL/GenBank/DDBJ whole genome shotgun (WGS) entry which is preliminary data.</text>
</comment>
<dbReference type="InterPro" id="IPR037468">
    <property type="entry name" value="ARGOS/ARL/OSR1"/>
</dbReference>
<evidence type="ECO:0000256" key="10">
    <source>
        <dbReference type="ARBA" id="ARBA00022989"/>
    </source>
</evidence>
<organism evidence="14 15">
    <name type="scientific">Salvia divinorum</name>
    <name type="common">Maria pastora</name>
    <name type="synonym">Diviner's sage</name>
    <dbReference type="NCBI Taxonomy" id="28513"/>
    <lineage>
        <taxon>Eukaryota</taxon>
        <taxon>Viridiplantae</taxon>
        <taxon>Streptophyta</taxon>
        <taxon>Embryophyta</taxon>
        <taxon>Tracheophyta</taxon>
        <taxon>Spermatophyta</taxon>
        <taxon>Magnoliopsida</taxon>
        <taxon>eudicotyledons</taxon>
        <taxon>Gunneridae</taxon>
        <taxon>Pentapetalae</taxon>
        <taxon>asterids</taxon>
        <taxon>lamiids</taxon>
        <taxon>Lamiales</taxon>
        <taxon>Lamiaceae</taxon>
        <taxon>Nepetoideae</taxon>
        <taxon>Mentheae</taxon>
        <taxon>Salviinae</taxon>
        <taxon>Salvia</taxon>
        <taxon>Salvia subgen. Calosphace</taxon>
    </lineage>
</organism>
<evidence type="ECO:0000256" key="5">
    <source>
        <dbReference type="ARBA" id="ARBA00006891"/>
    </source>
</evidence>
<keyword evidence="12" id="KW-0539">Nucleus</keyword>
<evidence type="ECO:0000256" key="9">
    <source>
        <dbReference type="ARBA" id="ARBA00022824"/>
    </source>
</evidence>
<reference evidence="14 15" key="1">
    <citation type="submission" date="2024-06" db="EMBL/GenBank/DDBJ databases">
        <title>A chromosome level genome sequence of Diviner's sage (Salvia divinorum).</title>
        <authorList>
            <person name="Ford S.A."/>
            <person name="Ro D.-K."/>
            <person name="Ness R.W."/>
            <person name="Phillips M.A."/>
        </authorList>
    </citation>
    <scope>NUCLEOTIDE SEQUENCE [LARGE SCALE GENOMIC DNA]</scope>
    <source>
        <strain evidence="14">SAF-2024a</strain>
        <tissue evidence="14">Leaf</tissue>
    </source>
</reference>
<dbReference type="GO" id="GO:0005783">
    <property type="term" value="C:endoplasmic reticulum"/>
    <property type="evidence" value="ECO:0007669"/>
    <property type="project" value="UniProtKB-SubCell"/>
</dbReference>
<keyword evidence="7" id="KW-0963">Cytoplasm</keyword>
<dbReference type="GO" id="GO:0016020">
    <property type="term" value="C:membrane"/>
    <property type="evidence" value="ECO:0007669"/>
    <property type="project" value="UniProtKB-SubCell"/>
</dbReference>